<dbReference type="PIRSF" id="PIRSF037318">
    <property type="entry name" value="RfaP"/>
    <property type="match status" value="1"/>
</dbReference>
<dbReference type="RefSeq" id="WP_008542794.1">
    <property type="nucleotide sequence ID" value="NZ_JH604988.1"/>
</dbReference>
<sequence>MIVTHGLFQRWTDESALFAHVRTLRENVYRSVDQRFTARFELEGQGFFVKYHRGLSIGEFLKNIVCLRWPVVGARDEWEAVEHLRRHGVGTMTTAAFGERGIEPFWQESFLITEELVGCECLSDLVGDWLTNPPNLKLKRHLIDLVADSVSGMHRSGLNHRDCYLCHFLWNRETDTLHVIDLHRAQIRDKVPTRWLDKDLGALYTSASGIGLTRLDFFRFLRAYHGGRIDREEVRRLLPQIEKRARKIRAHTESLKRRRGFT</sequence>
<comment type="caution">
    <text evidence="2">The sequence shown here is derived from an EMBL/GenBank/DDBJ whole genome shotgun (WGS) entry which is preliminary data.</text>
</comment>
<keyword evidence="2" id="KW-0808">Transferase</keyword>
<dbReference type="Proteomes" id="UP000004956">
    <property type="component" value="Unassembled WGS sequence"/>
</dbReference>
<dbReference type="GO" id="GO:0009103">
    <property type="term" value="P:lipopolysaccharide biosynthetic process"/>
    <property type="evidence" value="ECO:0007669"/>
    <property type="project" value="InterPro"/>
</dbReference>
<dbReference type="InterPro" id="IPR011009">
    <property type="entry name" value="Kinase-like_dom_sf"/>
</dbReference>
<feature type="active site" evidence="1">
    <location>
        <position position="162"/>
    </location>
</feature>
<dbReference type="HOGENOM" id="CLU_081267_0_0_4"/>
<keyword evidence="2" id="KW-0418">Kinase</keyword>
<dbReference type="Pfam" id="PF06293">
    <property type="entry name" value="Kdo"/>
    <property type="match status" value="1"/>
</dbReference>
<dbReference type="EMBL" id="AFBQ01000259">
    <property type="protein sequence ID" value="EHY30914.1"/>
    <property type="molecule type" value="Genomic_DNA"/>
</dbReference>
<dbReference type="SUPFAM" id="SSF56112">
    <property type="entry name" value="Protein kinase-like (PK-like)"/>
    <property type="match status" value="1"/>
</dbReference>
<proteinExistence type="predicted"/>
<organism evidence="2 3">
    <name type="scientific">Sutterella parvirubra YIT 11816</name>
    <dbReference type="NCBI Taxonomy" id="762967"/>
    <lineage>
        <taxon>Bacteria</taxon>
        <taxon>Pseudomonadati</taxon>
        <taxon>Pseudomonadota</taxon>
        <taxon>Betaproteobacteria</taxon>
        <taxon>Burkholderiales</taxon>
        <taxon>Sutterellaceae</taxon>
        <taxon>Sutterella</taxon>
    </lineage>
</organism>
<evidence type="ECO:0000313" key="2">
    <source>
        <dbReference type="EMBL" id="EHY30914.1"/>
    </source>
</evidence>
<dbReference type="OrthoDB" id="9782725at2"/>
<evidence type="ECO:0000313" key="3">
    <source>
        <dbReference type="Proteomes" id="UP000004956"/>
    </source>
</evidence>
<dbReference type="AlphaFoldDB" id="H3KG38"/>
<reference evidence="2 3" key="1">
    <citation type="submission" date="2011-11" db="EMBL/GenBank/DDBJ databases">
        <authorList>
            <person name="Weinstock G."/>
            <person name="Sodergren E."/>
            <person name="Clifton S."/>
            <person name="Fulton L."/>
            <person name="Fulton B."/>
            <person name="Courtney L."/>
            <person name="Fronick C."/>
            <person name="Harrison M."/>
            <person name="Strong C."/>
            <person name="Farmer C."/>
            <person name="Delahaunty K."/>
            <person name="Markovic C."/>
            <person name="Hall O."/>
            <person name="Minx P."/>
            <person name="Tomlinson C."/>
            <person name="Mitreva M."/>
            <person name="Hou S."/>
            <person name="Chen J."/>
            <person name="Wollam A."/>
            <person name="Pepin K.H."/>
            <person name="Johnson M."/>
            <person name="Bhonagiri V."/>
            <person name="Zhang X."/>
            <person name="Suruliraj S."/>
            <person name="Warren W."/>
            <person name="Chinwalla A."/>
            <person name="Mardis E.R."/>
            <person name="Wilson R.K."/>
        </authorList>
    </citation>
    <scope>NUCLEOTIDE SEQUENCE [LARGE SCALE GENOMIC DNA]</scope>
    <source>
        <strain evidence="2 3">YIT 11816</strain>
    </source>
</reference>
<dbReference type="GO" id="GO:0016301">
    <property type="term" value="F:kinase activity"/>
    <property type="evidence" value="ECO:0007669"/>
    <property type="project" value="UniProtKB-KW"/>
</dbReference>
<dbReference type="PATRIC" id="fig|762967.3.peg.1347"/>
<evidence type="ECO:0000256" key="1">
    <source>
        <dbReference type="PIRSR" id="PIRSR037318-50"/>
    </source>
</evidence>
<accession>H3KG38</accession>
<dbReference type="InterPro" id="IPR017172">
    <property type="entry name" value="Lsacc_core_hep_kinase_RfaP"/>
</dbReference>
<keyword evidence="3" id="KW-1185">Reference proteome</keyword>
<gene>
    <name evidence="2" type="ORF">HMPREF9440_01713</name>
</gene>
<protein>
    <submittedName>
        <fullName evidence="2">Lipopolysaccharide kinase family protein</fullName>
    </submittedName>
</protein>
<dbReference type="NCBIfam" id="NF011703">
    <property type="entry name" value="PRK15123.1"/>
    <property type="match status" value="1"/>
</dbReference>
<name>H3KG38_9BURK</name>
<dbReference type="STRING" id="762967.HMPREF9440_01713"/>